<keyword evidence="4" id="KW-1185">Reference proteome</keyword>
<dbReference type="GO" id="GO:0003677">
    <property type="term" value="F:DNA binding"/>
    <property type="evidence" value="ECO:0007669"/>
    <property type="project" value="UniProtKB-KW"/>
</dbReference>
<name>A0A8H6Z104_9AGAR</name>
<organism evidence="3 4">
    <name type="scientific">Mycena venus</name>
    <dbReference type="NCBI Taxonomy" id="2733690"/>
    <lineage>
        <taxon>Eukaryota</taxon>
        <taxon>Fungi</taxon>
        <taxon>Dikarya</taxon>
        <taxon>Basidiomycota</taxon>
        <taxon>Agaricomycotina</taxon>
        <taxon>Agaricomycetes</taxon>
        <taxon>Agaricomycetidae</taxon>
        <taxon>Agaricales</taxon>
        <taxon>Marasmiineae</taxon>
        <taxon>Mycenaceae</taxon>
        <taxon>Mycena</taxon>
    </lineage>
</organism>
<feature type="region of interest" description="Disordered" evidence="2">
    <location>
        <begin position="1"/>
        <end position="70"/>
    </location>
</feature>
<keyword evidence="1" id="KW-0238">DNA-binding</keyword>
<dbReference type="OrthoDB" id="2506773at2759"/>
<protein>
    <recommendedName>
        <fullName evidence="5">Core-binding (CB) domain-containing protein</fullName>
    </recommendedName>
</protein>
<evidence type="ECO:0000256" key="2">
    <source>
        <dbReference type="SAM" id="MobiDB-lite"/>
    </source>
</evidence>
<evidence type="ECO:0000313" key="3">
    <source>
        <dbReference type="EMBL" id="KAF7368677.1"/>
    </source>
</evidence>
<accession>A0A8H6Z104</accession>
<feature type="compositionally biased region" description="Low complexity" evidence="2">
    <location>
        <begin position="1"/>
        <end position="37"/>
    </location>
</feature>
<evidence type="ECO:0008006" key="5">
    <source>
        <dbReference type="Google" id="ProtNLM"/>
    </source>
</evidence>
<reference evidence="3" key="1">
    <citation type="submission" date="2020-05" db="EMBL/GenBank/DDBJ databases">
        <title>Mycena genomes resolve the evolution of fungal bioluminescence.</title>
        <authorList>
            <person name="Tsai I.J."/>
        </authorList>
    </citation>
    <scope>NUCLEOTIDE SEQUENCE</scope>
    <source>
        <strain evidence="3">CCC161011</strain>
    </source>
</reference>
<evidence type="ECO:0000313" key="4">
    <source>
        <dbReference type="Proteomes" id="UP000620124"/>
    </source>
</evidence>
<comment type="caution">
    <text evidence="3">The sequence shown here is derived from an EMBL/GenBank/DDBJ whole genome shotgun (WGS) entry which is preliminary data.</text>
</comment>
<proteinExistence type="predicted"/>
<evidence type="ECO:0000256" key="1">
    <source>
        <dbReference type="ARBA" id="ARBA00023125"/>
    </source>
</evidence>
<gene>
    <name evidence="3" type="ORF">MVEN_00192000</name>
</gene>
<dbReference type="EMBL" id="JACAZI010000002">
    <property type="protein sequence ID" value="KAF7368677.1"/>
    <property type="molecule type" value="Genomic_DNA"/>
</dbReference>
<dbReference type="Proteomes" id="UP000620124">
    <property type="component" value="Unassembled WGS sequence"/>
</dbReference>
<dbReference type="AlphaFoldDB" id="A0A8H6Z104"/>
<dbReference type="SUPFAM" id="SSF47823">
    <property type="entry name" value="lambda integrase-like, N-terminal domain"/>
    <property type="match status" value="1"/>
</dbReference>
<sequence length="198" mass="21444">MSKASARAPTPRLRTPARLSPTASTTSPAPSSSQPAQATPPIPSLPSSSHKPKPRKPKAGNEIQNNDLRPHVLAQDRLRLWSSPFSRDHDAEFRKQLPQDVVDKTYAALFGALAPDTQENYAAGLLRFHQFCDKFEISERAQMPASHFLLAAFIAQHVGTVGGGTVKSWMSGIKAWHDLNGAAWGRRRPLGGAGEAHG</sequence>
<dbReference type="InterPro" id="IPR010998">
    <property type="entry name" value="Integrase_recombinase_N"/>
</dbReference>
<dbReference type="Gene3D" id="1.10.150.130">
    <property type="match status" value="1"/>
</dbReference>